<keyword evidence="2 4" id="KW-0238">DNA-binding</keyword>
<dbReference type="Proteomes" id="UP000308121">
    <property type="component" value="Unassembled WGS sequence"/>
</dbReference>
<dbReference type="Pfam" id="PF00440">
    <property type="entry name" value="TetR_N"/>
    <property type="match status" value="1"/>
</dbReference>
<evidence type="ECO:0000256" key="3">
    <source>
        <dbReference type="ARBA" id="ARBA00023163"/>
    </source>
</evidence>
<dbReference type="AlphaFoldDB" id="A0A7Z8K260"/>
<keyword evidence="1" id="KW-0805">Transcription regulation</keyword>
<dbReference type="InterPro" id="IPR050109">
    <property type="entry name" value="HTH-type_TetR-like_transc_reg"/>
</dbReference>
<dbReference type="OrthoDB" id="956698at2"/>
<proteinExistence type="predicted"/>
<evidence type="ECO:0000256" key="4">
    <source>
        <dbReference type="PROSITE-ProRule" id="PRU00335"/>
    </source>
</evidence>
<dbReference type="GO" id="GO:0003700">
    <property type="term" value="F:DNA-binding transcription factor activity"/>
    <property type="evidence" value="ECO:0007669"/>
    <property type="project" value="TreeGrafter"/>
</dbReference>
<feature type="DNA-binding region" description="H-T-H motif" evidence="4">
    <location>
        <begin position="39"/>
        <end position="58"/>
    </location>
</feature>
<feature type="domain" description="HTH tetR-type" evidence="5">
    <location>
        <begin position="16"/>
        <end position="76"/>
    </location>
</feature>
<accession>A0A7Z8K260</accession>
<dbReference type="PROSITE" id="PS50977">
    <property type="entry name" value="HTH_TETR_2"/>
    <property type="match status" value="1"/>
</dbReference>
<name>A0A7Z8K260_9CELL</name>
<evidence type="ECO:0000313" key="6">
    <source>
        <dbReference type="EMBL" id="TKR27380.1"/>
    </source>
</evidence>
<evidence type="ECO:0000313" key="7">
    <source>
        <dbReference type="Proteomes" id="UP000308121"/>
    </source>
</evidence>
<evidence type="ECO:0000256" key="2">
    <source>
        <dbReference type="ARBA" id="ARBA00023125"/>
    </source>
</evidence>
<dbReference type="EMBL" id="SZYE01000002">
    <property type="protein sequence ID" value="TKR27380.1"/>
    <property type="molecule type" value="Genomic_DNA"/>
</dbReference>
<protein>
    <submittedName>
        <fullName evidence="6">TetR family transcriptional regulator</fullName>
    </submittedName>
</protein>
<dbReference type="PANTHER" id="PTHR30055:SF238">
    <property type="entry name" value="MYCOFACTOCIN BIOSYNTHESIS TRANSCRIPTIONAL REGULATOR MFTR-RELATED"/>
    <property type="match status" value="1"/>
</dbReference>
<organism evidence="6 7">
    <name type="scientific">Cellulomonas hominis</name>
    <dbReference type="NCBI Taxonomy" id="156981"/>
    <lineage>
        <taxon>Bacteria</taxon>
        <taxon>Bacillati</taxon>
        <taxon>Actinomycetota</taxon>
        <taxon>Actinomycetes</taxon>
        <taxon>Micrococcales</taxon>
        <taxon>Cellulomonadaceae</taxon>
        <taxon>Cellulomonas</taxon>
    </lineage>
</organism>
<dbReference type="InterPro" id="IPR001647">
    <property type="entry name" value="HTH_TetR"/>
</dbReference>
<dbReference type="GO" id="GO:0000976">
    <property type="term" value="F:transcription cis-regulatory region binding"/>
    <property type="evidence" value="ECO:0007669"/>
    <property type="project" value="TreeGrafter"/>
</dbReference>
<sequence>MATEPTTSPLRERTRRAVRAELIDAAQDLFVAQGYEGTTVDQIAAAVGMSRRSFFRYFASKDDLVLGKYDAMADQLAEALHARPADEPLWDSLRRVFDGVVDYATDPATAQRMAAMERIVQSNDALRASYLHRLDAIQGALVDAARERAQAAGHPWEPADPAPAAAVGAAFACMRTANDLAAGTGRDLSELLDETFGQLAAIVCAPAAPRP</sequence>
<evidence type="ECO:0000259" key="5">
    <source>
        <dbReference type="PROSITE" id="PS50977"/>
    </source>
</evidence>
<comment type="caution">
    <text evidence="6">The sequence shown here is derived from an EMBL/GenBank/DDBJ whole genome shotgun (WGS) entry which is preliminary data.</text>
</comment>
<dbReference type="SUPFAM" id="SSF46689">
    <property type="entry name" value="Homeodomain-like"/>
    <property type="match status" value="1"/>
</dbReference>
<dbReference type="InterPro" id="IPR009057">
    <property type="entry name" value="Homeodomain-like_sf"/>
</dbReference>
<dbReference type="Gene3D" id="1.10.357.10">
    <property type="entry name" value="Tetracycline Repressor, domain 2"/>
    <property type="match status" value="1"/>
</dbReference>
<keyword evidence="3" id="KW-0804">Transcription</keyword>
<evidence type="ECO:0000256" key="1">
    <source>
        <dbReference type="ARBA" id="ARBA00023015"/>
    </source>
</evidence>
<reference evidence="6 7" key="1">
    <citation type="submission" date="2019-05" db="EMBL/GenBank/DDBJ databases">
        <title>Genome sequence of Cellulomonas hominis strain CS1.</title>
        <authorList>
            <person name="Belmont J."/>
            <person name="Maclea K.S."/>
        </authorList>
    </citation>
    <scope>NUCLEOTIDE SEQUENCE [LARGE SCALE GENOMIC DNA]</scope>
    <source>
        <strain evidence="6 7">CS1</strain>
    </source>
</reference>
<gene>
    <name evidence="6" type="ORF">FA014_00645</name>
</gene>
<dbReference type="PRINTS" id="PR00455">
    <property type="entry name" value="HTHTETR"/>
</dbReference>
<dbReference type="PANTHER" id="PTHR30055">
    <property type="entry name" value="HTH-TYPE TRANSCRIPTIONAL REGULATOR RUTR"/>
    <property type="match status" value="1"/>
</dbReference>
<dbReference type="Gene3D" id="1.10.10.60">
    <property type="entry name" value="Homeodomain-like"/>
    <property type="match status" value="1"/>
</dbReference>